<keyword evidence="9" id="KW-0862">Zinc</keyword>
<evidence type="ECO:0000256" key="1">
    <source>
        <dbReference type="ARBA" id="ARBA00004123"/>
    </source>
</evidence>
<dbReference type="GO" id="GO:0042826">
    <property type="term" value="F:histone deacetylase binding"/>
    <property type="evidence" value="ECO:0007669"/>
    <property type="project" value="TreeGrafter"/>
</dbReference>
<proteinExistence type="predicted"/>
<evidence type="ECO:0000256" key="7">
    <source>
        <dbReference type="ARBA" id="ARBA00022723"/>
    </source>
</evidence>
<dbReference type="GO" id="GO:0008270">
    <property type="term" value="F:zinc ion binding"/>
    <property type="evidence" value="ECO:0007669"/>
    <property type="project" value="UniProtKB-KW"/>
</dbReference>
<dbReference type="Proteomes" id="UP000829720">
    <property type="component" value="Unassembled WGS sequence"/>
</dbReference>
<keyword evidence="8 15" id="KW-0863">Zinc-finger</keyword>
<comment type="caution">
    <text evidence="19">The sequence shown here is derived from an EMBL/GenBank/DDBJ whole genome shotgun (WGS) entry which is preliminary data.</text>
</comment>
<evidence type="ECO:0000256" key="11">
    <source>
        <dbReference type="ARBA" id="ARBA00048985"/>
    </source>
</evidence>
<dbReference type="Pfam" id="PF00856">
    <property type="entry name" value="SET"/>
    <property type="match status" value="1"/>
</dbReference>
<dbReference type="PANTHER" id="PTHR46165">
    <property type="entry name" value="SET AND MYND DOMAIN-CONTAINING PROTEIN 4"/>
    <property type="match status" value="1"/>
</dbReference>
<dbReference type="PROSITE" id="PS50280">
    <property type="entry name" value="SET"/>
    <property type="match status" value="1"/>
</dbReference>
<organism evidence="19 20">
    <name type="scientific">Albula goreensis</name>
    <dbReference type="NCBI Taxonomy" id="1534307"/>
    <lineage>
        <taxon>Eukaryota</taxon>
        <taxon>Metazoa</taxon>
        <taxon>Chordata</taxon>
        <taxon>Craniata</taxon>
        <taxon>Vertebrata</taxon>
        <taxon>Euteleostomi</taxon>
        <taxon>Actinopterygii</taxon>
        <taxon>Neopterygii</taxon>
        <taxon>Teleostei</taxon>
        <taxon>Albuliformes</taxon>
        <taxon>Albulidae</taxon>
        <taxon>Albula</taxon>
    </lineage>
</organism>
<comment type="function">
    <text evidence="12">Protein-lysine N-methyltransferase. Monomethylates PRMT5, modulating its transcriptional activity. May also act as a histone methyltransferase. Plays a critical role in cardiac development. Acts as a key epigenetic regulator of gene expression during cardiac development via its dual activities as a methyltransferase and negative regulator of HDAC1.</text>
</comment>
<accession>A0A8T3E215</accession>
<keyword evidence="6" id="KW-0949">S-adenosyl-L-methionine</keyword>
<dbReference type="SUPFAM" id="SSF82199">
    <property type="entry name" value="SET domain"/>
    <property type="match status" value="1"/>
</dbReference>
<evidence type="ECO:0000313" key="19">
    <source>
        <dbReference type="EMBL" id="KAI1903263.1"/>
    </source>
</evidence>
<dbReference type="AlphaFoldDB" id="A0A8T3E215"/>
<gene>
    <name evidence="19" type="ORF">AGOR_G00025410</name>
</gene>
<comment type="subcellular location">
    <subcellularLocation>
        <location evidence="2">Cytoplasm</location>
    </subcellularLocation>
    <subcellularLocation>
        <location evidence="1">Nucleus</location>
    </subcellularLocation>
</comment>
<evidence type="ECO:0000256" key="2">
    <source>
        <dbReference type="ARBA" id="ARBA00004496"/>
    </source>
</evidence>
<keyword evidence="10" id="KW-0539">Nucleus</keyword>
<evidence type="ECO:0000256" key="5">
    <source>
        <dbReference type="ARBA" id="ARBA00022679"/>
    </source>
</evidence>
<dbReference type="InterPro" id="IPR046341">
    <property type="entry name" value="SET_dom_sf"/>
</dbReference>
<keyword evidence="7" id="KW-0479">Metal-binding</keyword>
<dbReference type="GO" id="GO:0005737">
    <property type="term" value="C:cytoplasm"/>
    <property type="evidence" value="ECO:0007669"/>
    <property type="project" value="UniProtKB-SubCell"/>
</dbReference>
<evidence type="ECO:0000256" key="4">
    <source>
        <dbReference type="ARBA" id="ARBA00022603"/>
    </source>
</evidence>
<dbReference type="SUPFAM" id="SSF48452">
    <property type="entry name" value="TPR-like"/>
    <property type="match status" value="2"/>
</dbReference>
<dbReference type="GO" id="GO:0008168">
    <property type="term" value="F:methyltransferase activity"/>
    <property type="evidence" value="ECO:0007669"/>
    <property type="project" value="UniProtKB-KW"/>
</dbReference>
<evidence type="ECO:0000256" key="3">
    <source>
        <dbReference type="ARBA" id="ARBA00022490"/>
    </source>
</evidence>
<name>A0A8T3E215_9TELE</name>
<evidence type="ECO:0000256" key="6">
    <source>
        <dbReference type="ARBA" id="ARBA00022691"/>
    </source>
</evidence>
<sequence>MDLPCPEWYDHIKNTWNQLSDDKKKTFSNLSDLDDLFAFGLSLFDHKDVHVLSGLSTGFQVQKIAQSAERFREQGNACFKAKDYRAAVFHYSKGACHAAKGREELSLCLANHSAALFHLCLYQECLQDISWAMDQGYPIHLQQKLLNRRAQCLNRLGKKKQGKEDGIHSRIKIINAEHQQQLPQRYGSVPSASPAVTLQFSPNKGRHLLAAEDIAAGEVVLEEKAFSCVLIPGGAPVARPENDKSKMLGMGAFNTEEQHCHSCLRQTFNPLPCQGCSYARYCSEQCRQEAWAGYHCSECPVGGELRAAGVLAHLALRVALKAGLEEIKNVRRDRVRQTNRVLYPTKGNWKSIKSEGNDDEGNLSDEFSSVLDVSQQGKETGRDTESQNSTSIQGCDTSGCYLGDSYISVHHLLPHMSEHESGLRFLCMVTIATLCLRFQEMGPFPELWKGLNQMSDNNSGQSQAQEEDSRGWSPELTMLGTAALRHMLQLRCNAQAVTILKEKGLLDSTVQSIQEVRIATAIFPTLSLLNHSCSPNTSVTFRTDPASDQSETFLVPRSSTITSTAVTVTVRTTLAVKAGQELLHCYGPHCSRMPLKDRQRLLQDQYFFLCRCTACCLELESEGKAESKAASPGFLCVQCGSTLQCGDDGFLCSSTSCGFQLSKADLSRRLQDLQGHLDQAKWLLDRSRPAEALRRLQAATSQASQFLPETHPVRGELADASARAYATMGSWGQAAVQLRCSVAAVRAQYGEDSVELGHQLFKLAQLHFNGREPQLALEVIPKARHLLSLHCSSRCEELMELQAMEDCLWGAL</sequence>
<evidence type="ECO:0000256" key="15">
    <source>
        <dbReference type="PROSITE-ProRule" id="PRU00134"/>
    </source>
</evidence>
<dbReference type="CDD" id="cd10536">
    <property type="entry name" value="SET_SMYD4"/>
    <property type="match status" value="1"/>
</dbReference>
<keyword evidence="3" id="KW-0963">Cytoplasm</keyword>
<evidence type="ECO:0000256" key="10">
    <source>
        <dbReference type="ARBA" id="ARBA00023242"/>
    </source>
</evidence>
<dbReference type="EMBL" id="JAERUA010000002">
    <property type="protein sequence ID" value="KAI1903263.1"/>
    <property type="molecule type" value="Genomic_DNA"/>
</dbReference>
<dbReference type="GO" id="GO:0005634">
    <property type="term" value="C:nucleus"/>
    <property type="evidence" value="ECO:0007669"/>
    <property type="project" value="UniProtKB-SubCell"/>
</dbReference>
<evidence type="ECO:0000256" key="13">
    <source>
        <dbReference type="ARBA" id="ARBA00093635"/>
    </source>
</evidence>
<dbReference type="PROSITE" id="PS50865">
    <property type="entry name" value="ZF_MYND_2"/>
    <property type="match status" value="1"/>
</dbReference>
<dbReference type="InterPro" id="IPR052097">
    <property type="entry name" value="SET-MYND_domain_protein"/>
</dbReference>
<dbReference type="GO" id="GO:0007507">
    <property type="term" value="P:heart development"/>
    <property type="evidence" value="ECO:0007669"/>
    <property type="project" value="TreeGrafter"/>
</dbReference>
<dbReference type="Gene3D" id="1.25.40.10">
    <property type="entry name" value="Tetratricopeptide repeat domain"/>
    <property type="match status" value="2"/>
</dbReference>
<comment type="catalytic activity">
    <reaction evidence="11">
        <text>L-lysyl-[protein] + S-adenosyl-L-methionine = N(6)-methyl-L-lysyl-[protein] + S-adenosyl-L-homocysteine + H(+)</text>
        <dbReference type="Rhea" id="RHEA:51736"/>
        <dbReference type="Rhea" id="RHEA-COMP:9752"/>
        <dbReference type="Rhea" id="RHEA-COMP:13053"/>
        <dbReference type="ChEBI" id="CHEBI:15378"/>
        <dbReference type="ChEBI" id="CHEBI:29969"/>
        <dbReference type="ChEBI" id="CHEBI:57856"/>
        <dbReference type="ChEBI" id="CHEBI:59789"/>
        <dbReference type="ChEBI" id="CHEBI:61929"/>
    </reaction>
</comment>
<reference evidence="19" key="1">
    <citation type="submission" date="2021-01" db="EMBL/GenBank/DDBJ databases">
        <authorList>
            <person name="Zahm M."/>
            <person name="Roques C."/>
            <person name="Cabau C."/>
            <person name="Klopp C."/>
            <person name="Donnadieu C."/>
            <person name="Jouanno E."/>
            <person name="Lampietro C."/>
            <person name="Louis A."/>
            <person name="Herpin A."/>
            <person name="Echchiki A."/>
            <person name="Berthelot C."/>
            <person name="Parey E."/>
            <person name="Roest-Crollius H."/>
            <person name="Braasch I."/>
            <person name="Postlethwait J."/>
            <person name="Bobe J."/>
            <person name="Montfort J."/>
            <person name="Bouchez O."/>
            <person name="Begum T."/>
            <person name="Mejri S."/>
            <person name="Adams A."/>
            <person name="Chen W.-J."/>
            <person name="Guiguen Y."/>
        </authorList>
    </citation>
    <scope>NUCLEOTIDE SEQUENCE</scope>
    <source>
        <tissue evidence="19">Blood</tissue>
    </source>
</reference>
<dbReference type="Gene3D" id="1.10.220.160">
    <property type="match status" value="1"/>
</dbReference>
<dbReference type="InterPro" id="IPR002893">
    <property type="entry name" value="Znf_MYND"/>
</dbReference>
<dbReference type="Gene3D" id="2.170.270.10">
    <property type="entry name" value="SET domain"/>
    <property type="match status" value="1"/>
</dbReference>
<evidence type="ECO:0000256" key="12">
    <source>
        <dbReference type="ARBA" id="ARBA00093423"/>
    </source>
</evidence>
<feature type="region of interest" description="Disordered" evidence="16">
    <location>
        <begin position="452"/>
        <end position="472"/>
    </location>
</feature>
<dbReference type="Pfam" id="PF01753">
    <property type="entry name" value="zf-MYND"/>
    <property type="match status" value="1"/>
</dbReference>
<feature type="region of interest" description="Disordered" evidence="16">
    <location>
        <begin position="372"/>
        <end position="392"/>
    </location>
</feature>
<evidence type="ECO:0000256" key="9">
    <source>
        <dbReference type="ARBA" id="ARBA00022833"/>
    </source>
</evidence>
<dbReference type="InterPro" id="IPR001214">
    <property type="entry name" value="SET_dom"/>
</dbReference>
<feature type="domain" description="MYND-type" evidence="18">
    <location>
        <begin position="260"/>
        <end position="299"/>
    </location>
</feature>
<evidence type="ECO:0000256" key="8">
    <source>
        <dbReference type="ARBA" id="ARBA00022771"/>
    </source>
</evidence>
<dbReference type="SUPFAM" id="SSF144232">
    <property type="entry name" value="HIT/MYND zinc finger-like"/>
    <property type="match status" value="1"/>
</dbReference>
<dbReference type="PANTHER" id="PTHR46165:SF2">
    <property type="entry name" value="SET AND MYND DOMAIN-CONTAINING PROTEIN 4"/>
    <property type="match status" value="1"/>
</dbReference>
<evidence type="ECO:0000313" key="20">
    <source>
        <dbReference type="Proteomes" id="UP000829720"/>
    </source>
</evidence>
<keyword evidence="5" id="KW-0808">Transferase</keyword>
<dbReference type="GO" id="GO:0032259">
    <property type="term" value="P:methylation"/>
    <property type="evidence" value="ECO:0007669"/>
    <property type="project" value="UniProtKB-KW"/>
</dbReference>
<dbReference type="InterPro" id="IPR044421">
    <property type="entry name" value="SMYD4_SET"/>
</dbReference>
<feature type="compositionally biased region" description="Polar residues" evidence="16">
    <location>
        <begin position="452"/>
        <end position="464"/>
    </location>
</feature>
<dbReference type="InterPro" id="IPR011990">
    <property type="entry name" value="TPR-like_helical_dom_sf"/>
</dbReference>
<evidence type="ECO:0000256" key="16">
    <source>
        <dbReference type="SAM" id="MobiDB-lite"/>
    </source>
</evidence>
<dbReference type="OrthoDB" id="62495at2759"/>
<feature type="domain" description="SET" evidence="17">
    <location>
        <begin position="194"/>
        <end position="587"/>
    </location>
</feature>
<keyword evidence="4" id="KW-0489">Methyltransferase</keyword>
<evidence type="ECO:0000259" key="18">
    <source>
        <dbReference type="PROSITE" id="PS50865"/>
    </source>
</evidence>
<dbReference type="Gene3D" id="6.10.140.2220">
    <property type="match status" value="1"/>
</dbReference>
<evidence type="ECO:0000259" key="17">
    <source>
        <dbReference type="PROSITE" id="PS50280"/>
    </source>
</evidence>
<protein>
    <recommendedName>
        <fullName evidence="13">Protein-lysine N-methyltransferase SMYD4</fullName>
    </recommendedName>
    <alternativeName>
        <fullName evidence="14">SET and MYND domain-containing protein 4</fullName>
    </alternativeName>
</protein>
<evidence type="ECO:0000256" key="14">
    <source>
        <dbReference type="ARBA" id="ARBA00093680"/>
    </source>
</evidence>
<keyword evidence="20" id="KW-1185">Reference proteome</keyword>